<dbReference type="Pfam" id="PF00528">
    <property type="entry name" value="BPD_transp_1"/>
    <property type="match status" value="1"/>
</dbReference>
<evidence type="ECO:0000313" key="10">
    <source>
        <dbReference type="EMBL" id="MDT3330146.1"/>
    </source>
</evidence>
<feature type="transmembrane region" description="Helical" evidence="7">
    <location>
        <begin position="231"/>
        <end position="256"/>
    </location>
</feature>
<keyword evidence="3" id="KW-1003">Cell membrane</keyword>
<dbReference type="PANTHER" id="PTHR43005:SF1">
    <property type="entry name" value="SPERMIDINE_PUTRESCINE TRANSPORT SYSTEM PERMEASE PROTEIN"/>
    <property type="match status" value="1"/>
</dbReference>
<comment type="similarity">
    <text evidence="7">Belongs to the binding-protein-dependent transport system permease family.</text>
</comment>
<feature type="domain" description="ABC transmembrane type-1" evidence="9">
    <location>
        <begin position="93"/>
        <end position="303"/>
    </location>
</feature>
<feature type="transmembrane region" description="Helical" evidence="7">
    <location>
        <begin position="282"/>
        <end position="305"/>
    </location>
</feature>
<feature type="transmembrane region" description="Helical" evidence="7">
    <location>
        <begin position="124"/>
        <end position="152"/>
    </location>
</feature>
<dbReference type="PANTHER" id="PTHR43005">
    <property type="entry name" value="BLR7065 PROTEIN"/>
    <property type="match status" value="1"/>
</dbReference>
<dbReference type="InterPro" id="IPR000515">
    <property type="entry name" value="MetI-like"/>
</dbReference>
<feature type="compositionally biased region" description="Pro residues" evidence="8">
    <location>
        <begin position="1"/>
        <end position="12"/>
    </location>
</feature>
<evidence type="ECO:0000256" key="1">
    <source>
        <dbReference type="ARBA" id="ARBA00004651"/>
    </source>
</evidence>
<evidence type="ECO:0000259" key="9">
    <source>
        <dbReference type="PROSITE" id="PS50928"/>
    </source>
</evidence>
<evidence type="ECO:0000256" key="5">
    <source>
        <dbReference type="ARBA" id="ARBA00022989"/>
    </source>
</evidence>
<evidence type="ECO:0000256" key="4">
    <source>
        <dbReference type="ARBA" id="ARBA00022692"/>
    </source>
</evidence>
<evidence type="ECO:0000256" key="8">
    <source>
        <dbReference type="SAM" id="MobiDB-lite"/>
    </source>
</evidence>
<dbReference type="CDD" id="cd06261">
    <property type="entry name" value="TM_PBP2"/>
    <property type="match status" value="1"/>
</dbReference>
<feature type="transmembrane region" description="Helical" evidence="7">
    <location>
        <begin position="172"/>
        <end position="188"/>
    </location>
</feature>
<reference evidence="10 11" key="1">
    <citation type="submission" date="2023-08" db="EMBL/GenBank/DDBJ databases">
        <title>Microbacterium aquilitoris sp. nov. and Microbacterium gwkjibeachense sp. nov., isolated from beach.</title>
        <authorList>
            <person name="Lee S.D."/>
            <person name="Yang H."/>
            <person name="Kim I."/>
        </authorList>
    </citation>
    <scope>NUCLEOTIDE SEQUENCE [LARGE SCALE GENOMIC DNA]</scope>
    <source>
        <strain evidence="10 11">KSW-18</strain>
    </source>
</reference>
<keyword evidence="2 7" id="KW-0813">Transport</keyword>
<dbReference type="SUPFAM" id="SSF161098">
    <property type="entry name" value="MetI-like"/>
    <property type="match status" value="1"/>
</dbReference>
<dbReference type="PROSITE" id="PS50928">
    <property type="entry name" value="ABC_TM1"/>
    <property type="match status" value="1"/>
</dbReference>
<evidence type="ECO:0000256" key="7">
    <source>
        <dbReference type="RuleBase" id="RU363032"/>
    </source>
</evidence>
<keyword evidence="6 7" id="KW-0472">Membrane</keyword>
<dbReference type="Gene3D" id="1.10.3720.10">
    <property type="entry name" value="MetI-like"/>
    <property type="match status" value="1"/>
</dbReference>
<dbReference type="Proteomes" id="UP001262835">
    <property type="component" value="Unassembled WGS sequence"/>
</dbReference>
<dbReference type="RefSeq" id="WP_311859245.1">
    <property type="nucleotide sequence ID" value="NZ_JAUZVT010000001.1"/>
</dbReference>
<feature type="transmembrane region" description="Helical" evidence="7">
    <location>
        <begin position="32"/>
        <end position="55"/>
    </location>
</feature>
<accession>A0ABU3GHG7</accession>
<dbReference type="EMBL" id="JAUZVT010000001">
    <property type="protein sequence ID" value="MDT3330146.1"/>
    <property type="molecule type" value="Genomic_DNA"/>
</dbReference>
<comment type="subcellular location">
    <subcellularLocation>
        <location evidence="1 7">Cell membrane</location>
        <topology evidence="1 7">Multi-pass membrane protein</topology>
    </subcellularLocation>
</comment>
<evidence type="ECO:0000313" key="11">
    <source>
        <dbReference type="Proteomes" id="UP001262835"/>
    </source>
</evidence>
<dbReference type="InterPro" id="IPR035906">
    <property type="entry name" value="MetI-like_sf"/>
</dbReference>
<evidence type="ECO:0000256" key="3">
    <source>
        <dbReference type="ARBA" id="ARBA00022475"/>
    </source>
</evidence>
<keyword evidence="5 7" id="KW-1133">Transmembrane helix</keyword>
<sequence>MTTTLAPPPDPAVPARRRARTRVGSRATPARAVPLLPAVCLLLVFLAGPIVWAVAGSLTDRALTGVSAAKPEFVGLDNFTRLFADPVLPLSVLLTVVFVVGSAIIGQNVLGMLLAVLFRAGSRVVAGTVGVIVVTAWVLPEIVAAFVSYAFLSADGTLNGVLSLVGIQGPNWLYSLPLLAIILANTWRGTAFSMMIYRAALDDVPPEVTESAMIDGAGTWKRLRFITLPMISGTIFTNLLLTTLQTLSVFTLIWVMTKGGPGDLSSTLPVFAYSQAFSFGDIGYGNAIAIVMLALGAVFSLAYVVSLRRRGGVG</sequence>
<evidence type="ECO:0000256" key="2">
    <source>
        <dbReference type="ARBA" id="ARBA00022448"/>
    </source>
</evidence>
<name>A0ABU3GHG7_9MICO</name>
<organism evidence="10 11">
    <name type="scientific">Microbacterium aquilitoris</name>
    <dbReference type="NCBI Taxonomy" id="3067307"/>
    <lineage>
        <taxon>Bacteria</taxon>
        <taxon>Bacillati</taxon>
        <taxon>Actinomycetota</taxon>
        <taxon>Actinomycetes</taxon>
        <taxon>Micrococcales</taxon>
        <taxon>Microbacteriaceae</taxon>
        <taxon>Microbacterium</taxon>
    </lineage>
</organism>
<gene>
    <name evidence="10" type="ORF">Q9S78_05635</name>
</gene>
<evidence type="ECO:0000256" key="6">
    <source>
        <dbReference type="ARBA" id="ARBA00023136"/>
    </source>
</evidence>
<feature type="transmembrane region" description="Helical" evidence="7">
    <location>
        <begin position="92"/>
        <end position="117"/>
    </location>
</feature>
<comment type="caution">
    <text evidence="10">The sequence shown here is derived from an EMBL/GenBank/DDBJ whole genome shotgun (WGS) entry which is preliminary data.</text>
</comment>
<keyword evidence="11" id="KW-1185">Reference proteome</keyword>
<proteinExistence type="inferred from homology"/>
<protein>
    <submittedName>
        <fullName evidence="10">Sugar ABC transporter permease</fullName>
    </submittedName>
</protein>
<feature type="region of interest" description="Disordered" evidence="8">
    <location>
        <begin position="1"/>
        <end position="24"/>
    </location>
</feature>
<keyword evidence="4 7" id="KW-0812">Transmembrane</keyword>